<proteinExistence type="predicted"/>
<dbReference type="Proteomes" id="UP000307378">
    <property type="component" value="Unassembled WGS sequence"/>
</dbReference>
<accession>A0A4S8PZG8</accession>
<protein>
    <submittedName>
        <fullName evidence="1">Uncharacterized protein</fullName>
    </submittedName>
</protein>
<evidence type="ECO:0000313" key="2">
    <source>
        <dbReference type="Proteomes" id="UP000307378"/>
    </source>
</evidence>
<comment type="caution">
    <text evidence="1">The sequence shown here is derived from an EMBL/GenBank/DDBJ whole genome shotgun (WGS) entry which is preliminary data.</text>
</comment>
<dbReference type="RefSeq" id="WP_136541179.1">
    <property type="nucleotide sequence ID" value="NZ_STGU01000006.1"/>
</dbReference>
<sequence>MAVTCAVLVVSPGFSTAESLDLTPSHEVLDSAQIVQILNGRQDAVQSLGWKNVSVAKSARQNAANAGNVVDVDDRSLDSVRQDFDGKQFSINDIVLNAVSALESIEQDAANTGNAVIGGDIGNVEQYFADGSVQHAKNNLVLPDLPGTLRQTGANTMNLVYSEQSVALSSQNFTKQAKQLIDNRVVVTGAGGEGAIVQEGTNLGNIIVARDVDEVVRDFSGDQIINNVVTLKDGARWGSISQNGTNIANYIEAENIGYLKQTSSNGEQIVNNKVQVVTLEGLTEITSPNITQNSNNFVNMIVLKAPADDGSTKIVDVLQATDYGQTVQGANAGTVSQTGNAVVIDR</sequence>
<name>A0A4S8PZG8_9HYPH</name>
<dbReference type="EMBL" id="STGU01000006">
    <property type="protein sequence ID" value="THV35442.1"/>
    <property type="molecule type" value="Genomic_DNA"/>
</dbReference>
<organism evidence="1 2">
    <name type="scientific">Rhizobium rosettiformans W3</name>
    <dbReference type="NCBI Taxonomy" id="538378"/>
    <lineage>
        <taxon>Bacteria</taxon>
        <taxon>Pseudomonadati</taxon>
        <taxon>Pseudomonadota</taxon>
        <taxon>Alphaproteobacteria</taxon>
        <taxon>Hyphomicrobiales</taxon>
        <taxon>Rhizobiaceae</taxon>
        <taxon>Rhizobium/Agrobacterium group</taxon>
        <taxon>Rhizobium</taxon>
    </lineage>
</organism>
<dbReference type="AlphaFoldDB" id="A0A4S8PZG8"/>
<evidence type="ECO:0000313" key="1">
    <source>
        <dbReference type="EMBL" id="THV35442.1"/>
    </source>
</evidence>
<reference evidence="1 2" key="1">
    <citation type="submission" date="2019-04" db="EMBL/GenBank/DDBJ databases">
        <title>genome sequence of strain W3.</title>
        <authorList>
            <person name="Gao J."/>
            <person name="Sun J."/>
        </authorList>
    </citation>
    <scope>NUCLEOTIDE SEQUENCE [LARGE SCALE GENOMIC DNA]</scope>
    <source>
        <strain evidence="1 2">W3</strain>
    </source>
</reference>
<gene>
    <name evidence="1" type="ORF">FAA86_12995</name>
</gene>